<keyword evidence="1" id="KW-0472">Membrane</keyword>
<dbReference type="OrthoDB" id="9782395at2"/>
<dbReference type="Gene3D" id="3.40.50.620">
    <property type="entry name" value="HUPs"/>
    <property type="match status" value="1"/>
</dbReference>
<dbReference type="Proteomes" id="UP000010473">
    <property type="component" value="Chromosome"/>
</dbReference>
<dbReference type="CDD" id="cd06259">
    <property type="entry name" value="YdcF-like"/>
    <property type="match status" value="1"/>
</dbReference>
<protein>
    <recommendedName>
        <fullName evidence="2">DUF218 domain-containing protein</fullName>
    </recommendedName>
</protein>
<evidence type="ECO:0000313" key="4">
    <source>
        <dbReference type="Proteomes" id="UP000010473"/>
    </source>
</evidence>
<keyword evidence="1" id="KW-1133">Transmembrane helix</keyword>
<sequence length="191" mass="21584">MKPKSIKMKSWLFLSLVGITIIIIILGSIPVRLAIARYRFPQPQAILTLGGGRDREEFTANLAQTHPNLLIWVSTGSPNSVVRQIFREAGIAETRFYLDRRAVDTVTNFTSLVKDFQKHQIKHLYLITSDFHMSRARAIAFFVLGSHGITFTSISLPSKELPESRLVVMRDACRALLWMMTGYTGASFKVK</sequence>
<evidence type="ECO:0000259" key="2">
    <source>
        <dbReference type="Pfam" id="PF02698"/>
    </source>
</evidence>
<gene>
    <name evidence="3" type="ordered locus">Sta7437_2761</name>
</gene>
<feature type="domain" description="DUF218" evidence="2">
    <location>
        <begin position="44"/>
        <end position="140"/>
    </location>
</feature>
<dbReference type="eggNOG" id="COG1434">
    <property type="taxonomic scope" value="Bacteria"/>
</dbReference>
<dbReference type="KEGG" id="scs:Sta7437_2761"/>
<dbReference type="EMBL" id="CP003653">
    <property type="protein sequence ID" value="AFZ36286.1"/>
    <property type="molecule type" value="Genomic_DNA"/>
</dbReference>
<evidence type="ECO:0000256" key="1">
    <source>
        <dbReference type="SAM" id="Phobius"/>
    </source>
</evidence>
<evidence type="ECO:0000313" key="3">
    <source>
        <dbReference type="EMBL" id="AFZ36286.1"/>
    </source>
</evidence>
<dbReference type="AlphaFoldDB" id="K9XW21"/>
<dbReference type="STRING" id="111780.Sta7437_2761"/>
<dbReference type="HOGENOM" id="CLU_103370_0_0_3"/>
<dbReference type="InterPro" id="IPR014729">
    <property type="entry name" value="Rossmann-like_a/b/a_fold"/>
</dbReference>
<proteinExistence type="predicted"/>
<dbReference type="Pfam" id="PF02698">
    <property type="entry name" value="DUF218"/>
    <property type="match status" value="1"/>
</dbReference>
<dbReference type="InterPro" id="IPR003848">
    <property type="entry name" value="DUF218"/>
</dbReference>
<feature type="transmembrane region" description="Helical" evidence="1">
    <location>
        <begin position="12"/>
        <end position="35"/>
    </location>
</feature>
<dbReference type="PANTHER" id="PTHR30336">
    <property type="entry name" value="INNER MEMBRANE PROTEIN, PROBABLE PERMEASE"/>
    <property type="match status" value="1"/>
</dbReference>
<dbReference type="GO" id="GO:0005886">
    <property type="term" value="C:plasma membrane"/>
    <property type="evidence" value="ECO:0007669"/>
    <property type="project" value="TreeGrafter"/>
</dbReference>
<dbReference type="InterPro" id="IPR051599">
    <property type="entry name" value="Cell_Envelope_Assoc"/>
</dbReference>
<accession>K9XW21</accession>
<dbReference type="PANTHER" id="PTHR30336:SF20">
    <property type="entry name" value="DUF218 DOMAIN-CONTAINING PROTEIN"/>
    <property type="match status" value="1"/>
</dbReference>
<reference evidence="4" key="1">
    <citation type="journal article" date="2013" name="Proc. Natl. Acad. Sci. U.S.A.">
        <title>Improving the coverage of the cyanobacterial phylum using diversity-driven genome sequencing.</title>
        <authorList>
            <person name="Shih P.M."/>
            <person name="Wu D."/>
            <person name="Latifi A."/>
            <person name="Axen S.D."/>
            <person name="Fewer D.P."/>
            <person name="Talla E."/>
            <person name="Calteau A."/>
            <person name="Cai F."/>
            <person name="Tandeau de Marsac N."/>
            <person name="Rippka R."/>
            <person name="Herdman M."/>
            <person name="Sivonen K."/>
            <person name="Coursin T."/>
            <person name="Laurent T."/>
            <person name="Goodwin L."/>
            <person name="Nolan M."/>
            <person name="Davenport K.W."/>
            <person name="Han C.S."/>
            <person name="Rubin E.M."/>
            <person name="Eisen J.A."/>
            <person name="Woyke T."/>
            <person name="Gugger M."/>
            <person name="Kerfeld C.A."/>
        </authorList>
    </citation>
    <scope>NUCLEOTIDE SEQUENCE [LARGE SCALE GENOMIC DNA]</scope>
    <source>
        <strain evidence="4">ATCC 29371 / PCC 7437</strain>
    </source>
</reference>
<keyword evidence="4" id="KW-1185">Reference proteome</keyword>
<organism evidence="3 4">
    <name type="scientific">Stanieria cyanosphaera (strain ATCC 29371 / PCC 7437)</name>
    <dbReference type="NCBI Taxonomy" id="111780"/>
    <lineage>
        <taxon>Bacteria</taxon>
        <taxon>Bacillati</taxon>
        <taxon>Cyanobacteriota</taxon>
        <taxon>Cyanophyceae</taxon>
        <taxon>Pleurocapsales</taxon>
        <taxon>Dermocarpellaceae</taxon>
        <taxon>Stanieria</taxon>
    </lineage>
</organism>
<name>K9XW21_STAC7</name>
<keyword evidence="1" id="KW-0812">Transmembrane</keyword>
<dbReference type="PATRIC" id="fig|111780.3.peg.2875"/>